<reference evidence="2 3" key="1">
    <citation type="journal article" date="2019" name="Int. J. Syst. Evol. Microbiol.">
        <title>The Global Catalogue of Microorganisms (GCM) 10K type strain sequencing project: providing services to taxonomists for standard genome sequencing and annotation.</title>
        <authorList>
            <consortium name="The Broad Institute Genomics Platform"/>
            <consortium name="The Broad Institute Genome Sequencing Center for Infectious Disease"/>
            <person name="Wu L."/>
            <person name="Ma J."/>
        </authorList>
    </citation>
    <scope>NUCLEOTIDE SEQUENCE [LARGE SCALE GENOMIC DNA]</scope>
    <source>
        <strain evidence="2 3">JCM 3380</strain>
    </source>
</reference>
<keyword evidence="1" id="KW-0732">Signal</keyword>
<feature type="signal peptide" evidence="1">
    <location>
        <begin position="1"/>
        <end position="27"/>
    </location>
</feature>
<feature type="chain" id="PRO_5045552171" description="Secreted protein" evidence="1">
    <location>
        <begin position="28"/>
        <end position="128"/>
    </location>
</feature>
<name>A0ABN0SZB7_9PSEU</name>
<organism evidence="2 3">
    <name type="scientific">Saccharothrix mutabilis subsp. mutabilis</name>
    <dbReference type="NCBI Taxonomy" id="66855"/>
    <lineage>
        <taxon>Bacteria</taxon>
        <taxon>Bacillati</taxon>
        <taxon>Actinomycetota</taxon>
        <taxon>Actinomycetes</taxon>
        <taxon>Pseudonocardiales</taxon>
        <taxon>Pseudonocardiaceae</taxon>
        <taxon>Saccharothrix</taxon>
    </lineage>
</organism>
<sequence length="128" mass="13994">MNTWIRRIAVAALVAGAGLATTGVASAQDKTYAPVTLSPEQVQKICEQRLPRVEDRVTRLTTRINGGADVIGSTAWLKAQAQKARDAGDTARAERLEKRAERRGEQLARLGKVQERVDKFQADHCGVK</sequence>
<evidence type="ECO:0000313" key="2">
    <source>
        <dbReference type="EMBL" id="GAA0207366.1"/>
    </source>
</evidence>
<evidence type="ECO:0008006" key="4">
    <source>
        <dbReference type="Google" id="ProtNLM"/>
    </source>
</evidence>
<comment type="caution">
    <text evidence="2">The sequence shown here is derived from an EMBL/GenBank/DDBJ whole genome shotgun (WGS) entry which is preliminary data.</text>
</comment>
<evidence type="ECO:0000313" key="3">
    <source>
        <dbReference type="Proteomes" id="UP001500416"/>
    </source>
</evidence>
<proteinExistence type="predicted"/>
<dbReference type="RefSeq" id="WP_343931533.1">
    <property type="nucleotide sequence ID" value="NZ_BAAABU010000001.1"/>
</dbReference>
<evidence type="ECO:0000256" key="1">
    <source>
        <dbReference type="SAM" id="SignalP"/>
    </source>
</evidence>
<accession>A0ABN0SZB7</accession>
<protein>
    <recommendedName>
        <fullName evidence="4">Secreted protein</fullName>
    </recommendedName>
</protein>
<keyword evidence="3" id="KW-1185">Reference proteome</keyword>
<dbReference type="EMBL" id="BAAABU010000001">
    <property type="protein sequence ID" value="GAA0207366.1"/>
    <property type="molecule type" value="Genomic_DNA"/>
</dbReference>
<dbReference type="Proteomes" id="UP001500416">
    <property type="component" value="Unassembled WGS sequence"/>
</dbReference>
<gene>
    <name evidence="2" type="ORF">GCM10010492_01110</name>
</gene>